<dbReference type="AlphaFoldDB" id="A0A2J8R2U0"/>
<feature type="compositionally biased region" description="Acidic residues" evidence="1">
    <location>
        <begin position="10"/>
        <end position="19"/>
    </location>
</feature>
<feature type="compositionally biased region" description="Polar residues" evidence="1">
    <location>
        <begin position="51"/>
        <end position="60"/>
    </location>
</feature>
<protein>
    <submittedName>
        <fullName evidence="2">FAM153A isoform 12</fullName>
    </submittedName>
</protein>
<dbReference type="PANTHER" id="PTHR40712:SF2">
    <property type="entry name" value="PROTEIN FAM153A-RELATED"/>
    <property type="match status" value="1"/>
</dbReference>
<dbReference type="EMBL" id="NDHI03003787">
    <property type="protein sequence ID" value="PNJ02806.1"/>
    <property type="molecule type" value="Genomic_DNA"/>
</dbReference>
<dbReference type="InterPro" id="IPR023249">
    <property type="entry name" value="FAM153"/>
</dbReference>
<accession>A0A2J8R2U0</accession>
<feature type="non-terminal residue" evidence="2">
    <location>
        <position position="83"/>
    </location>
</feature>
<dbReference type="Pfam" id="PF15722">
    <property type="entry name" value="FAM153"/>
    <property type="match status" value="1"/>
</dbReference>
<proteinExistence type="predicted"/>
<name>A0A2J8R2U0_PONAB</name>
<dbReference type="PANTHER" id="PTHR40712">
    <property type="entry name" value="FAMILY WITH SEQUENCE SIMILARITY 153 MEMBER C-RELATED"/>
    <property type="match status" value="1"/>
</dbReference>
<feature type="region of interest" description="Disordered" evidence="1">
    <location>
        <begin position="1"/>
        <end position="83"/>
    </location>
</feature>
<sequence>MMDKATETSSDLEDREDDMPGQTSSEETTSVHMMHGDPATLAKKLEDTITGGHQQMSAIPSSAPAEEATEKTKVEEEVKTRKP</sequence>
<feature type="compositionally biased region" description="Basic and acidic residues" evidence="1">
    <location>
        <begin position="68"/>
        <end position="83"/>
    </location>
</feature>
<feature type="compositionally biased region" description="Polar residues" evidence="1">
    <location>
        <begin position="21"/>
        <end position="31"/>
    </location>
</feature>
<gene>
    <name evidence="2" type="ORF">CR201_G0054519</name>
</gene>
<comment type="caution">
    <text evidence="2">The sequence shown here is derived from an EMBL/GenBank/DDBJ whole genome shotgun (WGS) entry which is preliminary data.</text>
</comment>
<reference evidence="2" key="1">
    <citation type="submission" date="2017-12" db="EMBL/GenBank/DDBJ databases">
        <title>High-resolution comparative analysis of great ape genomes.</title>
        <authorList>
            <person name="Pollen A."/>
            <person name="Hastie A."/>
            <person name="Hormozdiari F."/>
            <person name="Dougherty M."/>
            <person name="Liu R."/>
            <person name="Chaisson M."/>
            <person name="Hoppe E."/>
            <person name="Hill C."/>
            <person name="Pang A."/>
            <person name="Hillier L."/>
            <person name="Baker C."/>
            <person name="Armstrong J."/>
            <person name="Shendure J."/>
            <person name="Paten B."/>
            <person name="Wilson R."/>
            <person name="Chao H."/>
            <person name="Schneider V."/>
            <person name="Ventura M."/>
            <person name="Kronenberg Z."/>
            <person name="Murali S."/>
            <person name="Gordon D."/>
            <person name="Cantsilieris S."/>
            <person name="Munson K."/>
            <person name="Nelson B."/>
            <person name="Raja A."/>
            <person name="Underwood J."/>
            <person name="Diekhans M."/>
            <person name="Fiddes I."/>
            <person name="Haussler D."/>
            <person name="Eichler E."/>
        </authorList>
    </citation>
    <scope>NUCLEOTIDE SEQUENCE [LARGE SCALE GENOMIC DNA]</scope>
    <source>
        <strain evidence="2">Susie</strain>
    </source>
</reference>
<evidence type="ECO:0000256" key="1">
    <source>
        <dbReference type="SAM" id="MobiDB-lite"/>
    </source>
</evidence>
<evidence type="ECO:0000313" key="2">
    <source>
        <dbReference type="EMBL" id="PNJ02806.1"/>
    </source>
</evidence>
<organism evidence="2">
    <name type="scientific">Pongo abelii</name>
    <name type="common">Sumatran orangutan</name>
    <name type="synonym">Pongo pygmaeus abelii</name>
    <dbReference type="NCBI Taxonomy" id="9601"/>
    <lineage>
        <taxon>Eukaryota</taxon>
        <taxon>Metazoa</taxon>
        <taxon>Chordata</taxon>
        <taxon>Craniata</taxon>
        <taxon>Vertebrata</taxon>
        <taxon>Euteleostomi</taxon>
        <taxon>Mammalia</taxon>
        <taxon>Eutheria</taxon>
        <taxon>Euarchontoglires</taxon>
        <taxon>Primates</taxon>
        <taxon>Haplorrhini</taxon>
        <taxon>Catarrhini</taxon>
        <taxon>Hominidae</taxon>
        <taxon>Pongo</taxon>
    </lineage>
</organism>